<comment type="caution">
    <text evidence="2">The sequence shown here is derived from an EMBL/GenBank/DDBJ whole genome shotgun (WGS) entry which is preliminary data.</text>
</comment>
<dbReference type="AlphaFoldDB" id="A0A8J5QI29"/>
<dbReference type="RefSeq" id="XP_049265263.1">
    <property type="nucleotide sequence ID" value="XM_049405092.1"/>
</dbReference>
<dbReference type="EMBL" id="JAGSYN010000054">
    <property type="protein sequence ID" value="KAG7665031.1"/>
    <property type="molecule type" value="Genomic_DNA"/>
</dbReference>
<keyword evidence="3" id="KW-1185">Reference proteome</keyword>
<sequence length="75" mass="8112">MDTEVTTNASSKPTSQQTRSNQATSNGPQPPLRSGNDHAFNSQSTNCYGLGHSKESVLPMAEFQQFSTRKKVGPI</sequence>
<name>A0A8J5QI29_9ASCO</name>
<reference evidence="2 3" key="1">
    <citation type="journal article" date="2021" name="DNA Res.">
        <title>Genome analysis of Candida subhashii reveals its hybrid nature and dual mitochondrial genome conformations.</title>
        <authorList>
            <person name="Mixao V."/>
            <person name="Hegedusova E."/>
            <person name="Saus E."/>
            <person name="Pryszcz L.P."/>
            <person name="Cillingova A."/>
            <person name="Nosek J."/>
            <person name="Gabaldon T."/>
        </authorList>
    </citation>
    <scope>NUCLEOTIDE SEQUENCE [LARGE SCALE GENOMIC DNA]</scope>
    <source>
        <strain evidence="2 3">CBS 10753</strain>
    </source>
</reference>
<gene>
    <name evidence="2" type="ORF">J8A68_001439</name>
</gene>
<evidence type="ECO:0000313" key="2">
    <source>
        <dbReference type="EMBL" id="KAG7665031.1"/>
    </source>
</evidence>
<dbReference type="GeneID" id="73468240"/>
<dbReference type="Proteomes" id="UP000694255">
    <property type="component" value="Unassembled WGS sequence"/>
</dbReference>
<feature type="region of interest" description="Disordered" evidence="1">
    <location>
        <begin position="1"/>
        <end position="51"/>
    </location>
</feature>
<evidence type="ECO:0000313" key="3">
    <source>
        <dbReference type="Proteomes" id="UP000694255"/>
    </source>
</evidence>
<proteinExistence type="predicted"/>
<evidence type="ECO:0000256" key="1">
    <source>
        <dbReference type="SAM" id="MobiDB-lite"/>
    </source>
</evidence>
<feature type="compositionally biased region" description="Polar residues" evidence="1">
    <location>
        <begin position="1"/>
        <end position="27"/>
    </location>
</feature>
<protein>
    <submittedName>
        <fullName evidence="2">Uncharacterized protein</fullName>
    </submittedName>
</protein>
<organism evidence="2 3">
    <name type="scientific">[Candida] subhashii</name>
    <dbReference type="NCBI Taxonomy" id="561895"/>
    <lineage>
        <taxon>Eukaryota</taxon>
        <taxon>Fungi</taxon>
        <taxon>Dikarya</taxon>
        <taxon>Ascomycota</taxon>
        <taxon>Saccharomycotina</taxon>
        <taxon>Pichiomycetes</taxon>
        <taxon>Debaryomycetaceae</taxon>
        <taxon>Spathaspora</taxon>
    </lineage>
</organism>
<accession>A0A8J5QI29</accession>